<protein>
    <submittedName>
        <fullName evidence="1">Uncharacterized protein</fullName>
    </submittedName>
</protein>
<name>A0A6V7UH50_MELEN</name>
<dbReference type="Proteomes" id="UP000580250">
    <property type="component" value="Unassembled WGS sequence"/>
</dbReference>
<reference evidence="1 2" key="1">
    <citation type="submission" date="2020-08" db="EMBL/GenBank/DDBJ databases">
        <authorList>
            <person name="Koutsovoulos G."/>
            <person name="Danchin GJ E."/>
        </authorList>
    </citation>
    <scope>NUCLEOTIDE SEQUENCE [LARGE SCALE GENOMIC DNA]</scope>
</reference>
<dbReference type="OrthoDB" id="5911762at2759"/>
<sequence>MKIMEVFLPLPQWRREELLHVYCNKVLRIYNMDLETCFEKTFADYQSLRSIRKFLLKKLINDKNEEMAKIIYYILKKGIFFDNYT</sequence>
<dbReference type="EMBL" id="CAJEWN010000068">
    <property type="protein sequence ID" value="CAD2157972.1"/>
    <property type="molecule type" value="Genomic_DNA"/>
</dbReference>
<evidence type="ECO:0000313" key="1">
    <source>
        <dbReference type="EMBL" id="CAD2157972.1"/>
    </source>
</evidence>
<comment type="caution">
    <text evidence="1">The sequence shown here is derived from an EMBL/GenBank/DDBJ whole genome shotgun (WGS) entry which is preliminary data.</text>
</comment>
<proteinExistence type="predicted"/>
<accession>A0A6V7UH50</accession>
<gene>
    <name evidence="1" type="ORF">MENT_LOCUS12917</name>
</gene>
<organism evidence="1 2">
    <name type="scientific">Meloidogyne enterolobii</name>
    <name type="common">Root-knot nematode worm</name>
    <name type="synonym">Meloidogyne mayaguensis</name>
    <dbReference type="NCBI Taxonomy" id="390850"/>
    <lineage>
        <taxon>Eukaryota</taxon>
        <taxon>Metazoa</taxon>
        <taxon>Ecdysozoa</taxon>
        <taxon>Nematoda</taxon>
        <taxon>Chromadorea</taxon>
        <taxon>Rhabditida</taxon>
        <taxon>Tylenchina</taxon>
        <taxon>Tylenchomorpha</taxon>
        <taxon>Tylenchoidea</taxon>
        <taxon>Meloidogynidae</taxon>
        <taxon>Meloidogyninae</taxon>
        <taxon>Meloidogyne</taxon>
    </lineage>
</organism>
<evidence type="ECO:0000313" key="2">
    <source>
        <dbReference type="Proteomes" id="UP000580250"/>
    </source>
</evidence>
<dbReference type="AlphaFoldDB" id="A0A6V7UH50"/>